<dbReference type="Pfam" id="PF00563">
    <property type="entry name" value="EAL"/>
    <property type="match status" value="1"/>
</dbReference>
<dbReference type="InterPro" id="IPR000160">
    <property type="entry name" value="GGDEF_dom"/>
</dbReference>
<dbReference type="NCBIfam" id="TIGR00254">
    <property type="entry name" value="GGDEF"/>
    <property type="match status" value="1"/>
</dbReference>
<gene>
    <name evidence="5" type="ORF">FAZ98_08405</name>
</gene>
<dbReference type="Gene3D" id="3.20.20.450">
    <property type="entry name" value="EAL domain"/>
    <property type="match status" value="1"/>
</dbReference>
<dbReference type="Pfam" id="PF00990">
    <property type="entry name" value="GGDEF"/>
    <property type="match status" value="1"/>
</dbReference>
<feature type="domain" description="PAS" evidence="2">
    <location>
        <begin position="113"/>
        <end position="175"/>
    </location>
</feature>
<dbReference type="SMART" id="SM00091">
    <property type="entry name" value="PAS"/>
    <property type="match status" value="1"/>
</dbReference>
<feature type="domain" description="GGDEF" evidence="4">
    <location>
        <begin position="255"/>
        <end position="414"/>
    </location>
</feature>
<sequence length="684" mass="74661">MEANRITAPRQGWLRTVIDRLRTTAQPHGDSGDPATSAPLSPHASSADAASERDSQPIREAIRGAQAEAARVAQHAATTQAAANDAVHAVPHAAPHYADAVSASFENTAGAVDFLVHVDNHLRFLYVSDASLRFAGYHREFLLGATLTDIVAPEHHARLDALFARTELSGATEKDTVDLVKALTYPLAVELRVQRSHYDQTEGFAVAGFDVSAWQSTEARLTHALHHDPLTGLPNQTALAPALERAQADADRFGVPAALLLLDLDDYQRVNRALGYDAGDELLRETARRLTHLALQGEVIARTGSDEFAILITPQLHSQPGEVRTAAEALGRRLLTSILQPYSFRNQPVHLSASIGIAFHPDQRHAGSAEDAAHANGHADGALSTDIAPLIRRADQALQQAKAQGGNTLTLHVPDDDPTDALRLKLESDLYDGVRNGEFSLHFQPITSSASGGVVGVEALIRWQHPLHGLVPPSTFIPLAESVGLINYLGNWVLKAACMQLTQWDEQGIALQYIAVNVSPQQFRNPRFRESVEEAIELTGIDPKRLVFEITESLLMHDPQHAVTLLEELTSIGIRFAVDDFGTGYSSLAYLQRFPLSKLKIDRSFVENLITSRNDQAIVNAVVGLARTLELELVAEGVETEAQRELLTKMGCDHIQGWLVCKALPSEELQKRFISRALHLHEVH</sequence>
<dbReference type="RefSeq" id="WP_158950573.1">
    <property type="nucleotide sequence ID" value="NZ_CP046913.1"/>
</dbReference>
<dbReference type="AlphaFoldDB" id="A0A7Z2GH75"/>
<evidence type="ECO:0000259" key="3">
    <source>
        <dbReference type="PROSITE" id="PS50883"/>
    </source>
</evidence>
<dbReference type="InterPro" id="IPR001633">
    <property type="entry name" value="EAL_dom"/>
</dbReference>
<dbReference type="EMBL" id="CP046913">
    <property type="protein sequence ID" value="QGZ61752.1"/>
    <property type="molecule type" value="Genomic_DNA"/>
</dbReference>
<evidence type="ECO:0000313" key="6">
    <source>
        <dbReference type="Proteomes" id="UP000433577"/>
    </source>
</evidence>
<dbReference type="SUPFAM" id="SSF141868">
    <property type="entry name" value="EAL domain-like"/>
    <property type="match status" value="1"/>
</dbReference>
<dbReference type="PANTHER" id="PTHR44757:SF2">
    <property type="entry name" value="BIOFILM ARCHITECTURE MAINTENANCE PROTEIN MBAA"/>
    <property type="match status" value="1"/>
</dbReference>
<dbReference type="FunFam" id="3.20.20.450:FF:000001">
    <property type="entry name" value="Cyclic di-GMP phosphodiesterase yahA"/>
    <property type="match status" value="1"/>
</dbReference>
<proteinExistence type="predicted"/>
<dbReference type="NCBIfam" id="TIGR00229">
    <property type="entry name" value="sensory_box"/>
    <property type="match status" value="1"/>
</dbReference>
<dbReference type="InterPro" id="IPR035965">
    <property type="entry name" value="PAS-like_dom_sf"/>
</dbReference>
<dbReference type="PROSITE" id="PS50883">
    <property type="entry name" value="EAL"/>
    <property type="match status" value="1"/>
</dbReference>
<dbReference type="SMART" id="SM00267">
    <property type="entry name" value="GGDEF"/>
    <property type="match status" value="1"/>
</dbReference>
<dbReference type="PROSITE" id="PS50112">
    <property type="entry name" value="PAS"/>
    <property type="match status" value="1"/>
</dbReference>
<dbReference type="SMART" id="SM00052">
    <property type="entry name" value="EAL"/>
    <property type="match status" value="1"/>
</dbReference>
<keyword evidence="6" id="KW-1185">Reference proteome</keyword>
<dbReference type="Gene3D" id="3.30.70.270">
    <property type="match status" value="1"/>
</dbReference>
<evidence type="ECO:0000256" key="1">
    <source>
        <dbReference type="SAM" id="MobiDB-lite"/>
    </source>
</evidence>
<dbReference type="PROSITE" id="PS50887">
    <property type="entry name" value="GGDEF"/>
    <property type="match status" value="1"/>
</dbReference>
<evidence type="ECO:0000313" key="5">
    <source>
        <dbReference type="EMBL" id="QGZ61752.1"/>
    </source>
</evidence>
<organism evidence="5 6">
    <name type="scientific">Paraburkholderia acidisoli</name>
    <dbReference type="NCBI Taxonomy" id="2571748"/>
    <lineage>
        <taxon>Bacteria</taxon>
        <taxon>Pseudomonadati</taxon>
        <taxon>Pseudomonadota</taxon>
        <taxon>Betaproteobacteria</taxon>
        <taxon>Burkholderiales</taxon>
        <taxon>Burkholderiaceae</taxon>
        <taxon>Paraburkholderia</taxon>
    </lineage>
</organism>
<accession>A0A7Z2GH75</accession>
<dbReference type="Proteomes" id="UP000433577">
    <property type="component" value="Chromosome 1"/>
</dbReference>
<protein>
    <submittedName>
        <fullName evidence="5">EAL domain-containing protein</fullName>
    </submittedName>
</protein>
<dbReference type="InterPro" id="IPR035919">
    <property type="entry name" value="EAL_sf"/>
</dbReference>
<dbReference type="SUPFAM" id="SSF55785">
    <property type="entry name" value="PYP-like sensor domain (PAS domain)"/>
    <property type="match status" value="1"/>
</dbReference>
<dbReference type="CDD" id="cd01949">
    <property type="entry name" value="GGDEF"/>
    <property type="match status" value="1"/>
</dbReference>
<dbReference type="InterPro" id="IPR043128">
    <property type="entry name" value="Rev_trsase/Diguanyl_cyclase"/>
</dbReference>
<dbReference type="CDD" id="cd01948">
    <property type="entry name" value="EAL"/>
    <property type="match status" value="1"/>
</dbReference>
<dbReference type="OrthoDB" id="9813903at2"/>
<dbReference type="CDD" id="cd00130">
    <property type="entry name" value="PAS"/>
    <property type="match status" value="1"/>
</dbReference>
<feature type="region of interest" description="Disordered" evidence="1">
    <location>
        <begin position="21"/>
        <end position="55"/>
    </location>
</feature>
<evidence type="ECO:0000259" key="2">
    <source>
        <dbReference type="PROSITE" id="PS50112"/>
    </source>
</evidence>
<dbReference type="Gene3D" id="3.30.450.20">
    <property type="entry name" value="PAS domain"/>
    <property type="match status" value="1"/>
</dbReference>
<name>A0A7Z2GH75_9BURK</name>
<dbReference type="SUPFAM" id="SSF55073">
    <property type="entry name" value="Nucleotide cyclase"/>
    <property type="match status" value="1"/>
</dbReference>
<dbReference type="PANTHER" id="PTHR44757">
    <property type="entry name" value="DIGUANYLATE CYCLASE DGCP"/>
    <property type="match status" value="1"/>
</dbReference>
<dbReference type="InterPro" id="IPR000014">
    <property type="entry name" value="PAS"/>
</dbReference>
<dbReference type="InterPro" id="IPR052155">
    <property type="entry name" value="Biofilm_reg_signaling"/>
</dbReference>
<evidence type="ECO:0000259" key="4">
    <source>
        <dbReference type="PROSITE" id="PS50887"/>
    </source>
</evidence>
<feature type="domain" description="EAL" evidence="3">
    <location>
        <begin position="423"/>
        <end position="677"/>
    </location>
</feature>
<dbReference type="InterPro" id="IPR029787">
    <property type="entry name" value="Nucleotide_cyclase"/>
</dbReference>
<reference evidence="5 6" key="1">
    <citation type="submission" date="2019-12" db="EMBL/GenBank/DDBJ databases">
        <title>Paraburkholderia acidiphila 7Q-K02 sp. nov and Paraburkholderia acidisoli DHF22 sp. nov., two strains isolated from forest soil.</title>
        <authorList>
            <person name="Gao Z."/>
            <person name="Qiu L."/>
        </authorList>
    </citation>
    <scope>NUCLEOTIDE SEQUENCE [LARGE SCALE GENOMIC DNA]</scope>
    <source>
        <strain evidence="5 6">DHF22</strain>
    </source>
</reference>
<dbReference type="KEGG" id="pacs:FAZ98_08405"/>